<evidence type="ECO:0000313" key="4">
    <source>
        <dbReference type="Proteomes" id="UP000249203"/>
    </source>
</evidence>
<dbReference type="GO" id="GO:0005886">
    <property type="term" value="C:plasma membrane"/>
    <property type="evidence" value="ECO:0007669"/>
    <property type="project" value="TreeGrafter"/>
</dbReference>
<dbReference type="AlphaFoldDB" id="A0A327WYM5"/>
<organism evidence="2 4">
    <name type="scientific">Aliidiomarina maris</name>
    <dbReference type="NCBI Taxonomy" id="531312"/>
    <lineage>
        <taxon>Bacteria</taxon>
        <taxon>Pseudomonadati</taxon>
        <taxon>Pseudomonadota</taxon>
        <taxon>Gammaproteobacteria</taxon>
        <taxon>Alteromonadales</taxon>
        <taxon>Idiomarinaceae</taxon>
        <taxon>Aliidiomarina</taxon>
    </lineage>
</organism>
<feature type="transmembrane region" description="Helical" evidence="1">
    <location>
        <begin position="855"/>
        <end position="874"/>
    </location>
</feature>
<dbReference type="EMBL" id="PIPK01000005">
    <property type="protein sequence ID" value="RUO24885.1"/>
    <property type="molecule type" value="Genomic_DNA"/>
</dbReference>
<evidence type="ECO:0000313" key="2">
    <source>
        <dbReference type="EMBL" id="RAJ98281.1"/>
    </source>
</evidence>
<keyword evidence="5" id="KW-1185">Reference proteome</keyword>
<evidence type="ECO:0000313" key="3">
    <source>
        <dbReference type="EMBL" id="RUO24885.1"/>
    </source>
</evidence>
<dbReference type="Gene3D" id="3.30.70.1430">
    <property type="entry name" value="Multidrug efflux transporter AcrB pore domain"/>
    <property type="match status" value="2"/>
</dbReference>
<dbReference type="Proteomes" id="UP000287865">
    <property type="component" value="Unassembled WGS sequence"/>
</dbReference>
<name>A0A327WYM5_9GAMM</name>
<accession>A0A327WYM5</accession>
<dbReference type="GO" id="GO:0042910">
    <property type="term" value="F:xenobiotic transmembrane transporter activity"/>
    <property type="evidence" value="ECO:0007669"/>
    <property type="project" value="TreeGrafter"/>
</dbReference>
<dbReference type="Gene3D" id="1.20.1640.10">
    <property type="entry name" value="Multidrug efflux transporter AcrB transmembrane domain"/>
    <property type="match status" value="2"/>
</dbReference>
<dbReference type="PANTHER" id="PTHR32063">
    <property type="match status" value="1"/>
</dbReference>
<dbReference type="SUPFAM" id="SSF82714">
    <property type="entry name" value="Multidrug efflux transporter AcrB TolC docking domain, DN and DC subdomains"/>
    <property type="match status" value="2"/>
</dbReference>
<dbReference type="OrthoDB" id="9757904at2"/>
<dbReference type="Gene3D" id="3.30.2090.10">
    <property type="entry name" value="Multidrug efflux transporter AcrB TolC docking domain, DN and DC subdomains"/>
    <property type="match status" value="2"/>
</dbReference>
<dbReference type="RefSeq" id="WP_111569137.1">
    <property type="nucleotide sequence ID" value="NZ_PIPK01000005.1"/>
</dbReference>
<feature type="transmembrane region" description="Helical" evidence="1">
    <location>
        <begin position="335"/>
        <end position="354"/>
    </location>
</feature>
<comment type="caution">
    <text evidence="2">The sequence shown here is derived from an EMBL/GenBank/DDBJ whole genome shotgun (WGS) entry which is preliminary data.</text>
</comment>
<feature type="transmembrane region" description="Helical" evidence="1">
    <location>
        <begin position="524"/>
        <end position="545"/>
    </location>
</feature>
<feature type="transmembrane region" description="Helical" evidence="1">
    <location>
        <begin position="953"/>
        <end position="972"/>
    </location>
</feature>
<keyword evidence="1" id="KW-0472">Membrane</keyword>
<dbReference type="Proteomes" id="UP000249203">
    <property type="component" value="Unassembled WGS sequence"/>
</dbReference>
<gene>
    <name evidence="2" type="ORF">B0I24_10532</name>
    <name evidence="3" type="ORF">CWE07_07555</name>
</gene>
<evidence type="ECO:0000256" key="1">
    <source>
        <dbReference type="SAM" id="Phobius"/>
    </source>
</evidence>
<feature type="transmembrane region" description="Helical" evidence="1">
    <location>
        <begin position="881"/>
        <end position="901"/>
    </location>
</feature>
<dbReference type="PRINTS" id="PR00702">
    <property type="entry name" value="ACRIFLAVINRP"/>
</dbReference>
<evidence type="ECO:0000313" key="5">
    <source>
        <dbReference type="Proteomes" id="UP000287865"/>
    </source>
</evidence>
<dbReference type="SUPFAM" id="SSF82693">
    <property type="entry name" value="Multidrug efflux transporter AcrB pore domain, PN1, PN2, PC1 and PC2 subdomains"/>
    <property type="match status" value="3"/>
</dbReference>
<dbReference type="SUPFAM" id="SSF82866">
    <property type="entry name" value="Multidrug efflux transporter AcrB transmembrane domain"/>
    <property type="match status" value="2"/>
</dbReference>
<feature type="transmembrane region" description="Helical" evidence="1">
    <location>
        <begin position="464"/>
        <end position="487"/>
    </location>
</feature>
<feature type="transmembrane region" description="Helical" evidence="1">
    <location>
        <begin position="907"/>
        <end position="932"/>
    </location>
</feature>
<feature type="transmembrane region" description="Helical" evidence="1">
    <location>
        <begin position="984"/>
        <end position="1009"/>
    </location>
</feature>
<dbReference type="Pfam" id="PF00873">
    <property type="entry name" value="ACR_tran"/>
    <property type="match status" value="1"/>
</dbReference>
<dbReference type="Gene3D" id="3.30.70.1440">
    <property type="entry name" value="Multidrug efflux transporter AcrB pore domain"/>
    <property type="match status" value="1"/>
</dbReference>
<feature type="transmembrane region" description="Helical" evidence="1">
    <location>
        <begin position="387"/>
        <end position="411"/>
    </location>
</feature>
<dbReference type="InterPro" id="IPR027463">
    <property type="entry name" value="AcrB_DN_DC_subdom"/>
</dbReference>
<feature type="transmembrane region" description="Helical" evidence="1">
    <location>
        <begin position="361"/>
        <end position="381"/>
    </location>
</feature>
<dbReference type="InterPro" id="IPR001036">
    <property type="entry name" value="Acrflvin-R"/>
</dbReference>
<reference evidence="3 5" key="1">
    <citation type="journal article" date="2018" name="Front. Microbiol.">
        <title>Genome-Based Analysis Reveals the Taxonomy and Diversity of the Family Idiomarinaceae.</title>
        <authorList>
            <person name="Liu Y."/>
            <person name="Lai Q."/>
            <person name="Shao Z."/>
        </authorList>
    </citation>
    <scope>NUCLEOTIDE SEQUENCE [LARGE SCALE GENOMIC DNA]</scope>
    <source>
        <strain evidence="3 5">CF12-14</strain>
    </source>
</reference>
<protein>
    <submittedName>
        <fullName evidence="2">Multidrug efflux pump</fullName>
    </submittedName>
    <submittedName>
        <fullName evidence="3">Multidrug transporter AcrB</fullName>
    </submittedName>
</protein>
<feature type="transmembrane region" description="Helical" evidence="1">
    <location>
        <begin position="12"/>
        <end position="32"/>
    </location>
</feature>
<proteinExistence type="predicted"/>
<dbReference type="PANTHER" id="PTHR32063:SF14">
    <property type="entry name" value="BLL4319 PROTEIN"/>
    <property type="match status" value="1"/>
</dbReference>
<keyword evidence="1" id="KW-1133">Transmembrane helix</keyword>
<sequence>MFLSDVSVKRPVVATVLNLLLVIFGVVAFMALPLREYPSIEPPVVTINTNYPGANAEIMEREVTQRIERGISGIDGIRFIDSRSRNGNSQVTIEFEAGRDLDAAANDVRERVQRITRRLPEQVDPPEISKAGADEDTVVWYNLRSEVMTAEQLTDYARRFMLERLAIVDGVARVNLGGERRYAMKLWLDRDAMAARDVTVTDIENRLRAENVELPAGTLESSDREFDVRVTRSYLSPEDFQNLTIRGGGDGGYLVRLGEVARVSLEAENDQNLFRANGVNMLGIGIERQAEANTLEVVRNADLEIARIQQTLPASMELFKAYDSAVFIEDSINEVYNTLFIAMAMVVIVIYLFLGNLRVTMIPAITVPVALLASYIVLGAMGYSINLLTLLALVLAIGLVVDDSIVVLENIYRRVEMGDPPLLAAYRGAREVGFAVVATTAVLISVFLPLMFLDGNLGLLFSEFAVALAAAVGFSSITALSLSPMLSSKILKKGKQKKGWFRRAFDAGFGKLERGYERALTRTISFSSMAFVVVALCSGGVYLLFSQLGQEYVPTEDRGNFFVMVRGAEGASYESNRRNMERVEELLLPYVDRGMVDRLLVRAPGWGNSAGVVIVNTVNYTQRDWSTQELMAEFREVLNDIPDVIAVANMRSSLGGGGGGGRPVRFVLQGHDFDQLAEWRDIVVARAEENPGLLQVDSNYRETVPQLSIRIDHDRAADLGVSVGDIGRTLEAIMGTRRVTTYSDRGEEYDVIIEGERMDYRTPSDINNIYVRSSTSGQLIPMSNLITTVEGATAPQLNRYNRMRAITIDANLADGYPLGEALAFLEEVVRTDLPEEVAYDYRGESRLYKEGGNTIYWIFLLALTVTFLVLAAQFESFIHPFVIILTVPLAIFGAALGLWLGDMTINIYSQIGMIMLIGLAAKNGILIVEFANQLRDAGMRFEEALVKASTLRLRPIVMTAFTTIMSSLPLVLASGPGSESRAVIGMVIFCGVAFSAFMTLFIVPALYAAMAKNTGSPKLLAKRIEAYEAEYPDRRAEDMALAEANAERP</sequence>
<dbReference type="FunFam" id="3.30.70.1430:FF:000001">
    <property type="entry name" value="Efflux pump membrane transporter"/>
    <property type="match status" value="1"/>
</dbReference>
<reference evidence="2 4" key="2">
    <citation type="submission" date="2018-06" db="EMBL/GenBank/DDBJ databases">
        <title>Genomic Encyclopedia of Type Strains, Phase III (KMG-III): the genomes of soil and plant-associated and newly described type strains.</title>
        <authorList>
            <person name="Whitman W."/>
        </authorList>
    </citation>
    <scope>NUCLEOTIDE SEQUENCE [LARGE SCALE GENOMIC DNA]</scope>
    <source>
        <strain evidence="2 4">CGMCC 1.15366</strain>
    </source>
</reference>
<dbReference type="Gene3D" id="3.30.70.1320">
    <property type="entry name" value="Multidrug efflux transporter AcrB pore domain like"/>
    <property type="match status" value="1"/>
</dbReference>
<feature type="transmembrane region" description="Helical" evidence="1">
    <location>
        <begin position="432"/>
        <end position="452"/>
    </location>
</feature>
<dbReference type="EMBL" id="QLMD01000005">
    <property type="protein sequence ID" value="RAJ98281.1"/>
    <property type="molecule type" value="Genomic_DNA"/>
</dbReference>
<keyword evidence="1" id="KW-0812">Transmembrane</keyword>